<name>A0ABD8B3K3_PAEAM</name>
<dbReference type="RefSeq" id="WP_338709232.1">
    <property type="nucleotide sequence ID" value="NZ_CP145894.1"/>
</dbReference>
<evidence type="ECO:0000313" key="1">
    <source>
        <dbReference type="EMBL" id="WWP24141.1"/>
    </source>
</evidence>
<dbReference type="AlphaFoldDB" id="A0ABD8B3K3"/>
<evidence type="ECO:0008006" key="3">
    <source>
        <dbReference type="Google" id="ProtNLM"/>
    </source>
</evidence>
<organism evidence="1 2">
    <name type="scientific">Paenibacillus amylolyticus</name>
    <dbReference type="NCBI Taxonomy" id="1451"/>
    <lineage>
        <taxon>Bacteria</taxon>
        <taxon>Bacillati</taxon>
        <taxon>Bacillota</taxon>
        <taxon>Bacilli</taxon>
        <taxon>Bacillales</taxon>
        <taxon>Paenibacillaceae</taxon>
        <taxon>Paenibacillus</taxon>
    </lineage>
</organism>
<reference evidence="1 2" key="1">
    <citation type="submission" date="2024-02" db="EMBL/GenBank/DDBJ databases">
        <title>Complete sequences of two Paenibacillus sp. strains and one Lysinibacillus strain isolated from the environment on STAA medium highlight biotechnological potential.</title>
        <authorList>
            <person name="Attere S.A."/>
            <person name="Piche L.C."/>
            <person name="Intertaglia L."/>
            <person name="Lami R."/>
            <person name="Charette S.J."/>
            <person name="Vincent A.T."/>
        </authorList>
    </citation>
    <scope>NUCLEOTIDE SEQUENCE [LARGE SCALE GENOMIC DNA]</scope>
    <source>
        <strain evidence="1 2">Y5S-7</strain>
        <plasmid evidence="1 2">pY5S7-2</plasmid>
    </source>
</reference>
<gene>
    <name evidence="1" type="ORF">V6668_31800</name>
</gene>
<geneLocation type="plasmid" evidence="1 2">
    <name>pY5S7-2</name>
</geneLocation>
<accession>A0ABD8B3K3</accession>
<dbReference type="EMBL" id="CP145894">
    <property type="protein sequence ID" value="WWP24141.1"/>
    <property type="molecule type" value="Genomic_DNA"/>
</dbReference>
<keyword evidence="1" id="KW-0614">Plasmid</keyword>
<dbReference type="GeneID" id="93480159"/>
<dbReference type="Proteomes" id="UP001364764">
    <property type="component" value="Plasmid pY5S7-2"/>
</dbReference>
<sequence>MEIKLNKEKSTNIVGLMLASKGRSSKGDLAREIGIKETTFRAALSNESLRLKDFLQVAETLGFEIVAKQKEE</sequence>
<proteinExistence type="predicted"/>
<protein>
    <recommendedName>
        <fullName evidence="3">HTH cro/C1-type domain-containing protein</fullName>
    </recommendedName>
</protein>
<evidence type="ECO:0000313" key="2">
    <source>
        <dbReference type="Proteomes" id="UP001364764"/>
    </source>
</evidence>